<comment type="caution">
    <text evidence="1">The sequence shown here is derived from an EMBL/GenBank/DDBJ whole genome shotgun (WGS) entry which is preliminary data.</text>
</comment>
<sequence>MHVLRTHTSRPLALLACRYSSTAASPRHTFVVWAPDSTDPGALARRLAVRPQHLVRARELQARGMLLTGGSMRAPEAIVPGASADAQNAFVGSTMVFAGSSLEEVRAVIESDLYYTSGVWDKEKLVILPYFPALPWPKN</sequence>
<dbReference type="Proteomes" id="UP000814128">
    <property type="component" value="Unassembled WGS sequence"/>
</dbReference>
<reference evidence="1" key="1">
    <citation type="submission" date="2021-02" db="EMBL/GenBank/DDBJ databases">
        <authorList>
            <consortium name="DOE Joint Genome Institute"/>
            <person name="Ahrendt S."/>
            <person name="Looney B.P."/>
            <person name="Miyauchi S."/>
            <person name="Morin E."/>
            <person name="Drula E."/>
            <person name="Courty P.E."/>
            <person name="Chicoki N."/>
            <person name="Fauchery L."/>
            <person name="Kohler A."/>
            <person name="Kuo A."/>
            <person name="Labutti K."/>
            <person name="Pangilinan J."/>
            <person name="Lipzen A."/>
            <person name="Riley R."/>
            <person name="Andreopoulos W."/>
            <person name="He G."/>
            <person name="Johnson J."/>
            <person name="Barry K.W."/>
            <person name="Grigoriev I.V."/>
            <person name="Nagy L."/>
            <person name="Hibbett D."/>
            <person name="Henrissat B."/>
            <person name="Matheny P.B."/>
            <person name="Labbe J."/>
            <person name="Martin F."/>
        </authorList>
    </citation>
    <scope>NUCLEOTIDE SEQUENCE</scope>
    <source>
        <strain evidence="1">EC-137</strain>
    </source>
</reference>
<evidence type="ECO:0000313" key="2">
    <source>
        <dbReference type="Proteomes" id="UP000814128"/>
    </source>
</evidence>
<protein>
    <submittedName>
        <fullName evidence="1">Uncharacterized protein</fullName>
    </submittedName>
</protein>
<proteinExistence type="predicted"/>
<gene>
    <name evidence="1" type="ORF">K488DRAFT_64135</name>
</gene>
<reference evidence="1" key="2">
    <citation type="journal article" date="2022" name="New Phytol.">
        <title>Evolutionary transition to the ectomycorrhizal habit in the genomes of a hyperdiverse lineage of mushroom-forming fungi.</title>
        <authorList>
            <person name="Looney B."/>
            <person name="Miyauchi S."/>
            <person name="Morin E."/>
            <person name="Drula E."/>
            <person name="Courty P.E."/>
            <person name="Kohler A."/>
            <person name="Kuo A."/>
            <person name="LaButti K."/>
            <person name="Pangilinan J."/>
            <person name="Lipzen A."/>
            <person name="Riley R."/>
            <person name="Andreopoulos W."/>
            <person name="He G."/>
            <person name="Johnson J."/>
            <person name="Nolan M."/>
            <person name="Tritt A."/>
            <person name="Barry K.W."/>
            <person name="Grigoriev I.V."/>
            <person name="Nagy L.G."/>
            <person name="Hibbett D."/>
            <person name="Henrissat B."/>
            <person name="Matheny P.B."/>
            <person name="Labbe J."/>
            <person name="Martin F.M."/>
        </authorList>
    </citation>
    <scope>NUCLEOTIDE SEQUENCE</scope>
    <source>
        <strain evidence="1">EC-137</strain>
    </source>
</reference>
<organism evidence="1 2">
    <name type="scientific">Vararia minispora EC-137</name>
    <dbReference type="NCBI Taxonomy" id="1314806"/>
    <lineage>
        <taxon>Eukaryota</taxon>
        <taxon>Fungi</taxon>
        <taxon>Dikarya</taxon>
        <taxon>Basidiomycota</taxon>
        <taxon>Agaricomycotina</taxon>
        <taxon>Agaricomycetes</taxon>
        <taxon>Russulales</taxon>
        <taxon>Lachnocladiaceae</taxon>
        <taxon>Vararia</taxon>
    </lineage>
</organism>
<evidence type="ECO:0000313" key="1">
    <source>
        <dbReference type="EMBL" id="KAI0026864.1"/>
    </source>
</evidence>
<name>A0ACB8Q5B5_9AGAM</name>
<dbReference type="EMBL" id="MU274142">
    <property type="protein sequence ID" value="KAI0026864.1"/>
    <property type="molecule type" value="Genomic_DNA"/>
</dbReference>
<keyword evidence="2" id="KW-1185">Reference proteome</keyword>
<accession>A0ACB8Q5B5</accession>